<dbReference type="Gene3D" id="2.60.120.330">
    <property type="entry name" value="B-lactam Antibiotic, Isopenicillin N Synthase, Chain"/>
    <property type="match status" value="1"/>
</dbReference>
<dbReference type="InterPro" id="IPR027443">
    <property type="entry name" value="IPNS-like_sf"/>
</dbReference>
<dbReference type="RefSeq" id="WP_053223800.1">
    <property type="nucleotide sequence ID" value="NZ_JSVA01000010.1"/>
</dbReference>
<evidence type="ECO:0000313" key="3">
    <source>
        <dbReference type="Proteomes" id="UP000036908"/>
    </source>
</evidence>
<reference evidence="3" key="1">
    <citation type="submission" date="2014-11" db="EMBL/GenBank/DDBJ databases">
        <title>Genome sequencing of Roseivirga sp. D-25.</title>
        <authorList>
            <person name="Selvaratnam C."/>
            <person name="Thevarajoo S."/>
            <person name="Goh K.M."/>
            <person name="Eee R."/>
            <person name="Chan K.-G."/>
            <person name="Chong C.S."/>
        </authorList>
    </citation>
    <scope>NUCLEOTIDE SEQUENCE [LARGE SCALE GENOMIC DNA]</scope>
    <source>
        <strain evidence="3">D-25</strain>
    </source>
</reference>
<feature type="domain" description="Aspartyl/asparaginy/proline hydroxylase" evidence="1">
    <location>
        <begin position="75"/>
        <end position="175"/>
    </location>
</feature>
<dbReference type="EMBL" id="JSVA01000010">
    <property type="protein sequence ID" value="KOF02843.1"/>
    <property type="molecule type" value="Genomic_DNA"/>
</dbReference>
<evidence type="ECO:0000313" key="2">
    <source>
        <dbReference type="EMBL" id="KOF02843.1"/>
    </source>
</evidence>
<comment type="caution">
    <text evidence="2">The sequence shown here is derived from an EMBL/GenBank/DDBJ whole genome shotgun (WGS) entry which is preliminary data.</text>
</comment>
<name>A0A0L8AK61_9BACT</name>
<dbReference type="OrthoDB" id="1441538at2"/>
<protein>
    <submittedName>
        <fullName evidence="2">Aspartyl beta-hydroxylase</fullName>
    </submittedName>
</protein>
<gene>
    <name evidence="2" type="ORF">OB69_11160</name>
</gene>
<dbReference type="SUPFAM" id="SSF51197">
    <property type="entry name" value="Clavaminate synthase-like"/>
    <property type="match status" value="1"/>
</dbReference>
<keyword evidence="3" id="KW-1185">Reference proteome</keyword>
<proteinExistence type="predicted"/>
<organism evidence="2 3">
    <name type="scientific">Roseivirga seohaensis subsp. aquiponti</name>
    <dbReference type="NCBI Taxonomy" id="1566026"/>
    <lineage>
        <taxon>Bacteria</taxon>
        <taxon>Pseudomonadati</taxon>
        <taxon>Bacteroidota</taxon>
        <taxon>Cytophagia</taxon>
        <taxon>Cytophagales</taxon>
        <taxon>Roseivirgaceae</taxon>
        <taxon>Roseivirga</taxon>
    </lineage>
</organism>
<dbReference type="AlphaFoldDB" id="A0A0L8AK61"/>
<accession>A0A0L8AK61</accession>
<dbReference type="Pfam" id="PF05118">
    <property type="entry name" value="Asp_Arg_Hydrox"/>
    <property type="match status" value="1"/>
</dbReference>
<dbReference type="InterPro" id="IPR007803">
    <property type="entry name" value="Asp/Arg/Pro-Hydrxlase"/>
</dbReference>
<dbReference type="PATRIC" id="fig|1566026.4.peg.518"/>
<evidence type="ECO:0000259" key="1">
    <source>
        <dbReference type="Pfam" id="PF05118"/>
    </source>
</evidence>
<sequence>MLPEKVRLPFHFDKSLLVNDLNKIYGDWTEHFVKDNYSGDWSVIPLRGPKGATHPILMIFSAPGVTEFEDTPFLANCEYFRQVIGTFKTKITSVRLMKLGAGSEIKEHRDYDLDEENGIVRLHVPVVTNDNVEFYLNKKRVIMKAGECWYCRLSDPHSVHNRGTEDRVHMVLDMELNDWLKNLLLPEAISE</sequence>
<dbReference type="Proteomes" id="UP000036908">
    <property type="component" value="Unassembled WGS sequence"/>
</dbReference>